<evidence type="ECO:0000256" key="3">
    <source>
        <dbReference type="ARBA" id="ARBA00022475"/>
    </source>
</evidence>
<sequence length="344" mass="38014">MIQRETKSKSSTNAEYTESDTIAKGNKNHDAQEHRSRFSDPFIVMLVAGLCCLLWGSAYPSIKLGYAAFHILPEDIASKYVFAGYRFSLAGILLLLLYRVGFRRKLKLRGREWASLGVLGVLQTGLQYMFFYVGVANTTGVKGSIMNATTTFFSVVLAHFIYKNDKLSRNKIIGCVLGFIGVIIVNFHADLLTFSFSFTGEGFIIIAALVFSITAIYAKRLTASIDVMMITGVSLLVGGLALTLLGLSFGGRVTHFTWESTMNLVYLALLSSAAFCLWNVLLKYNKVGKVSVYNFLIPIFGALLSALFLGETIWELKNLAALLLVSMGIYLVNQVNAFRMTKSR</sequence>
<dbReference type="AlphaFoldDB" id="A0AAU8NL01"/>
<evidence type="ECO:0000313" key="10">
    <source>
        <dbReference type="EMBL" id="XCP97419.1"/>
    </source>
</evidence>
<feature type="transmembrane region" description="Helical" evidence="8">
    <location>
        <begin position="82"/>
        <end position="101"/>
    </location>
</feature>
<evidence type="ECO:0000256" key="7">
    <source>
        <dbReference type="SAM" id="MobiDB-lite"/>
    </source>
</evidence>
<dbReference type="Pfam" id="PF00892">
    <property type="entry name" value="EamA"/>
    <property type="match status" value="2"/>
</dbReference>
<dbReference type="PANTHER" id="PTHR32322">
    <property type="entry name" value="INNER MEMBRANE TRANSPORTER"/>
    <property type="match status" value="1"/>
</dbReference>
<feature type="domain" description="EamA" evidence="9">
    <location>
        <begin position="200"/>
        <end position="333"/>
    </location>
</feature>
<dbReference type="RefSeq" id="WP_366296066.1">
    <property type="nucleotide sequence ID" value="NZ_CP159992.1"/>
</dbReference>
<dbReference type="GO" id="GO:0005886">
    <property type="term" value="C:plasma membrane"/>
    <property type="evidence" value="ECO:0007669"/>
    <property type="project" value="UniProtKB-SubCell"/>
</dbReference>
<keyword evidence="6 8" id="KW-0472">Membrane</keyword>
<evidence type="ECO:0000256" key="8">
    <source>
        <dbReference type="SAM" id="Phobius"/>
    </source>
</evidence>
<dbReference type="SUPFAM" id="SSF103481">
    <property type="entry name" value="Multidrug resistance efflux transporter EmrE"/>
    <property type="match status" value="2"/>
</dbReference>
<feature type="region of interest" description="Disordered" evidence="7">
    <location>
        <begin position="1"/>
        <end position="30"/>
    </location>
</feature>
<keyword evidence="3" id="KW-1003">Cell membrane</keyword>
<feature type="transmembrane region" description="Helical" evidence="8">
    <location>
        <begin position="293"/>
        <end position="313"/>
    </location>
</feature>
<evidence type="ECO:0000256" key="6">
    <source>
        <dbReference type="ARBA" id="ARBA00023136"/>
    </source>
</evidence>
<evidence type="ECO:0000256" key="2">
    <source>
        <dbReference type="ARBA" id="ARBA00007362"/>
    </source>
</evidence>
<feature type="transmembrane region" description="Helical" evidence="8">
    <location>
        <begin position="113"/>
        <end position="133"/>
    </location>
</feature>
<gene>
    <name evidence="10" type="ORF">ABXS70_12285</name>
</gene>
<feature type="transmembrane region" description="Helical" evidence="8">
    <location>
        <begin position="145"/>
        <end position="162"/>
    </location>
</feature>
<feature type="transmembrane region" description="Helical" evidence="8">
    <location>
        <begin position="263"/>
        <end position="281"/>
    </location>
</feature>
<evidence type="ECO:0000256" key="5">
    <source>
        <dbReference type="ARBA" id="ARBA00022989"/>
    </source>
</evidence>
<evidence type="ECO:0000259" key="9">
    <source>
        <dbReference type="Pfam" id="PF00892"/>
    </source>
</evidence>
<keyword evidence="4 8" id="KW-0812">Transmembrane</keyword>
<dbReference type="PANTHER" id="PTHR32322:SF18">
    <property type="entry name" value="S-ADENOSYLMETHIONINE_S-ADENOSYLHOMOCYSTEINE TRANSPORTER"/>
    <property type="match status" value="1"/>
</dbReference>
<dbReference type="InterPro" id="IPR000620">
    <property type="entry name" value="EamA_dom"/>
</dbReference>
<feature type="transmembrane region" description="Helical" evidence="8">
    <location>
        <begin position="174"/>
        <end position="196"/>
    </location>
</feature>
<feature type="domain" description="EamA" evidence="9">
    <location>
        <begin position="45"/>
        <end position="186"/>
    </location>
</feature>
<name>A0AAU8NL01_9BACL</name>
<comment type="subcellular location">
    <subcellularLocation>
        <location evidence="1">Cell membrane</location>
        <topology evidence="1">Multi-pass membrane protein</topology>
    </subcellularLocation>
</comment>
<dbReference type="InterPro" id="IPR050638">
    <property type="entry name" value="AA-Vitamin_Transporters"/>
</dbReference>
<reference evidence="10" key="1">
    <citation type="submission" date="2024-05" db="EMBL/GenBank/DDBJ databases">
        <title>Draft genome assemblies of 36 bacteria isolated from hibernating arctic ground squirrels.</title>
        <authorList>
            <person name="McKee H."/>
            <person name="Mullen L."/>
            <person name="Drown D.M."/>
            <person name="Duddleston K.N."/>
        </authorList>
    </citation>
    <scope>NUCLEOTIDE SEQUENCE</scope>
    <source>
        <strain evidence="10">AN1007</strain>
    </source>
</reference>
<organism evidence="10">
    <name type="scientific">Paenibacillus sp. AN1007</name>
    <dbReference type="NCBI Taxonomy" id="3151385"/>
    <lineage>
        <taxon>Bacteria</taxon>
        <taxon>Bacillati</taxon>
        <taxon>Bacillota</taxon>
        <taxon>Bacilli</taxon>
        <taxon>Bacillales</taxon>
        <taxon>Paenibacillaceae</taxon>
        <taxon>Paenibacillus</taxon>
    </lineage>
</organism>
<proteinExistence type="inferred from homology"/>
<feature type="transmembrane region" description="Helical" evidence="8">
    <location>
        <begin position="42"/>
        <end position="62"/>
    </location>
</feature>
<keyword evidence="5 8" id="KW-1133">Transmembrane helix</keyword>
<accession>A0AAU8NL01</accession>
<feature type="transmembrane region" description="Helical" evidence="8">
    <location>
        <begin position="202"/>
        <end position="218"/>
    </location>
</feature>
<feature type="transmembrane region" description="Helical" evidence="8">
    <location>
        <begin position="319"/>
        <end position="338"/>
    </location>
</feature>
<dbReference type="EMBL" id="CP159992">
    <property type="protein sequence ID" value="XCP97419.1"/>
    <property type="molecule type" value="Genomic_DNA"/>
</dbReference>
<evidence type="ECO:0000256" key="1">
    <source>
        <dbReference type="ARBA" id="ARBA00004651"/>
    </source>
</evidence>
<protein>
    <submittedName>
        <fullName evidence="10">DMT family transporter</fullName>
    </submittedName>
</protein>
<evidence type="ECO:0000256" key="4">
    <source>
        <dbReference type="ARBA" id="ARBA00022692"/>
    </source>
</evidence>
<dbReference type="InterPro" id="IPR037185">
    <property type="entry name" value="EmrE-like"/>
</dbReference>
<feature type="transmembrane region" description="Helical" evidence="8">
    <location>
        <begin position="230"/>
        <end position="251"/>
    </location>
</feature>
<comment type="similarity">
    <text evidence="2">Belongs to the EamA transporter family.</text>
</comment>
<feature type="compositionally biased region" description="Polar residues" evidence="7">
    <location>
        <begin position="9"/>
        <end position="20"/>
    </location>
</feature>